<feature type="transmembrane region" description="Helical" evidence="1">
    <location>
        <begin position="98"/>
        <end position="120"/>
    </location>
</feature>
<name>A0A0Q3TKC0_9BACI</name>
<keyword evidence="1" id="KW-0472">Membrane</keyword>
<protein>
    <submittedName>
        <fullName evidence="2">Uncharacterized protein</fullName>
    </submittedName>
</protein>
<organism evidence="2 3">
    <name type="scientific">Heyndrickxia shackletonii</name>
    <dbReference type="NCBI Taxonomy" id="157838"/>
    <lineage>
        <taxon>Bacteria</taxon>
        <taxon>Bacillati</taxon>
        <taxon>Bacillota</taxon>
        <taxon>Bacilli</taxon>
        <taxon>Bacillales</taxon>
        <taxon>Bacillaceae</taxon>
        <taxon>Heyndrickxia</taxon>
    </lineage>
</organism>
<feature type="transmembrane region" description="Helical" evidence="1">
    <location>
        <begin position="68"/>
        <end position="86"/>
    </location>
</feature>
<keyword evidence="3" id="KW-1185">Reference proteome</keyword>
<comment type="caution">
    <text evidence="2">The sequence shown here is derived from an EMBL/GenBank/DDBJ whole genome shotgun (WGS) entry which is preliminary data.</text>
</comment>
<gene>
    <name evidence="2" type="ORF">AN964_13665</name>
</gene>
<dbReference type="PATRIC" id="fig|157838.3.peg.3037"/>
<evidence type="ECO:0000313" key="2">
    <source>
        <dbReference type="EMBL" id="KQL54438.1"/>
    </source>
</evidence>
<keyword evidence="1" id="KW-0812">Transmembrane</keyword>
<feature type="transmembrane region" description="Helical" evidence="1">
    <location>
        <begin position="6"/>
        <end position="23"/>
    </location>
</feature>
<evidence type="ECO:0000313" key="3">
    <source>
        <dbReference type="Proteomes" id="UP000051888"/>
    </source>
</evidence>
<accession>A0A0Q3TKC0</accession>
<feature type="transmembrane region" description="Helical" evidence="1">
    <location>
        <begin position="30"/>
        <end position="48"/>
    </location>
</feature>
<keyword evidence="1" id="KW-1133">Transmembrane helix</keyword>
<dbReference type="Proteomes" id="UP000051888">
    <property type="component" value="Unassembled WGS sequence"/>
</dbReference>
<evidence type="ECO:0000256" key="1">
    <source>
        <dbReference type="SAM" id="Phobius"/>
    </source>
</evidence>
<dbReference type="AlphaFoldDB" id="A0A0Q3TKC0"/>
<feature type="transmembrane region" description="Helical" evidence="1">
    <location>
        <begin position="126"/>
        <end position="146"/>
    </location>
</feature>
<dbReference type="EMBL" id="LJJC01000004">
    <property type="protein sequence ID" value="KQL54438.1"/>
    <property type="molecule type" value="Genomic_DNA"/>
</dbReference>
<proteinExistence type="predicted"/>
<reference evidence="2 3" key="1">
    <citation type="submission" date="2015-09" db="EMBL/GenBank/DDBJ databases">
        <title>Genome sequencing project for genomic taxonomy and phylogenomics of Bacillus-like bacteria.</title>
        <authorList>
            <person name="Liu B."/>
            <person name="Wang J."/>
            <person name="Zhu Y."/>
            <person name="Liu G."/>
            <person name="Chen Q."/>
            <person name="Chen Z."/>
            <person name="Lan J."/>
            <person name="Che J."/>
            <person name="Ge C."/>
            <person name="Shi H."/>
            <person name="Pan Z."/>
            <person name="Liu X."/>
        </authorList>
    </citation>
    <scope>NUCLEOTIDE SEQUENCE [LARGE SCALE GENOMIC DNA]</scope>
    <source>
        <strain evidence="2 3">LMG 18435</strain>
    </source>
</reference>
<sequence>MKNTYKYIFLMTIIPWLSVPFIGSKTFKRFLPGSLFMCFYLIVEGMIAQKKKWWWFPIGIKPNIVGEFPLIFGPFLVGSIWILKYTYGKFALYFKTNLLIDAFFTYLMIPCLKKIGYVSLVRLSKFRLSFLFLIKSVVMYLFQYFYEKFRNQRRMESILER</sequence>